<dbReference type="PANTHER" id="PTHR34474">
    <property type="entry name" value="SIGNAL TRANSDUCTION PROTEIN TRAP"/>
    <property type="match status" value="1"/>
</dbReference>
<sequence length="111" mass="12724">MLIQTRSIIVKKGNSDKIVERFSGPTPVVDMPGLIDFSVMVNKKSTENEEVMIIIRWESEEAWKNWEKSDVHIKGHREKRTQEKPDYLISTTVNMYEVQTVKTGNGSEQGA</sequence>
<comment type="caution">
    <text evidence="2">The sequence shown here is derived from an EMBL/GenBank/DDBJ whole genome shotgun (WGS) entry which is preliminary data.</text>
</comment>
<proteinExistence type="predicted"/>
<name>A0A100VKR4_PAEAM</name>
<reference evidence="2 3" key="1">
    <citation type="journal article" date="2016" name="Genome Announc.">
        <title>Draft Genome Sequence of Paenibacillus amylolyticus Heshi-A3, Isolated from Fermented Rice Bran in a Japanese Fermented Seafood Dish.</title>
        <authorList>
            <person name="Akuzawa S."/>
            <person name="Nagaoka J."/>
            <person name="Kanekatsu M."/>
            <person name="Kubota E."/>
            <person name="Ohtake R."/>
            <person name="Suzuki T."/>
            <person name="Kanesaki Y."/>
        </authorList>
    </citation>
    <scope>NUCLEOTIDE SEQUENCE [LARGE SCALE GENOMIC DNA]</scope>
    <source>
        <strain evidence="2 3">Heshi-A3</strain>
    </source>
</reference>
<dbReference type="Proteomes" id="UP000069697">
    <property type="component" value="Unassembled WGS sequence"/>
</dbReference>
<protein>
    <submittedName>
        <fullName evidence="2">Antibiotic biosynthesis monooxygenase</fullName>
    </submittedName>
</protein>
<evidence type="ECO:0000259" key="1">
    <source>
        <dbReference type="PROSITE" id="PS51725"/>
    </source>
</evidence>
<gene>
    <name evidence="2" type="ORF">PAHA3_1731</name>
</gene>
<dbReference type="SUPFAM" id="SSF54909">
    <property type="entry name" value="Dimeric alpha+beta barrel"/>
    <property type="match status" value="1"/>
</dbReference>
<evidence type="ECO:0000313" key="2">
    <source>
        <dbReference type="EMBL" id="GAS81657.1"/>
    </source>
</evidence>
<dbReference type="AlphaFoldDB" id="A0A100VKR4"/>
<keyword evidence="2" id="KW-0503">Monooxygenase</keyword>
<dbReference type="EMBL" id="BCNV01000001">
    <property type="protein sequence ID" value="GAS81657.1"/>
    <property type="molecule type" value="Genomic_DNA"/>
</dbReference>
<dbReference type="RefSeq" id="WP_062834333.1">
    <property type="nucleotide sequence ID" value="NZ_BCNV01000001.1"/>
</dbReference>
<dbReference type="Pfam" id="PF03992">
    <property type="entry name" value="ABM"/>
    <property type="match status" value="1"/>
</dbReference>
<dbReference type="InterPro" id="IPR050404">
    <property type="entry name" value="Heme-degrading_MO"/>
</dbReference>
<dbReference type="InterPro" id="IPR011008">
    <property type="entry name" value="Dimeric_a/b-barrel"/>
</dbReference>
<accession>A0A100VKR4</accession>
<keyword evidence="2" id="KW-0560">Oxidoreductase</keyword>
<reference evidence="3" key="2">
    <citation type="submission" date="2016-01" db="EMBL/GenBank/DDBJ databases">
        <title>Draft Genome Sequence of Paenibacillus amylolyticus Heshi-A3 that Was Isolated from Fermented Rice Bran with Aging Salted Mackerel, Which Was Named Heshiko as Traditional Fermented Seafood in Japan.</title>
        <authorList>
            <person name="Akuzawa S."/>
            <person name="Nakagawa J."/>
            <person name="Kanekatsu T."/>
            <person name="Kubota E."/>
            <person name="Ohtake R."/>
            <person name="Suzuki T."/>
            <person name="Kanesaki Y."/>
        </authorList>
    </citation>
    <scope>NUCLEOTIDE SEQUENCE [LARGE SCALE GENOMIC DNA]</scope>
    <source>
        <strain evidence="3">Heshi-A3</strain>
    </source>
</reference>
<dbReference type="PANTHER" id="PTHR34474:SF1">
    <property type="entry name" value="HEME-DEGRADING MONOOXYGENASE HMOA"/>
    <property type="match status" value="1"/>
</dbReference>
<dbReference type="PROSITE" id="PS51725">
    <property type="entry name" value="ABM"/>
    <property type="match status" value="1"/>
</dbReference>
<organism evidence="2 3">
    <name type="scientific">Paenibacillus amylolyticus</name>
    <dbReference type="NCBI Taxonomy" id="1451"/>
    <lineage>
        <taxon>Bacteria</taxon>
        <taxon>Bacillati</taxon>
        <taxon>Bacillota</taxon>
        <taxon>Bacilli</taxon>
        <taxon>Bacillales</taxon>
        <taxon>Paenibacillaceae</taxon>
        <taxon>Paenibacillus</taxon>
    </lineage>
</organism>
<dbReference type="InterPro" id="IPR007138">
    <property type="entry name" value="ABM_dom"/>
</dbReference>
<evidence type="ECO:0000313" key="3">
    <source>
        <dbReference type="Proteomes" id="UP000069697"/>
    </source>
</evidence>
<dbReference type="Gene3D" id="3.30.70.100">
    <property type="match status" value="1"/>
</dbReference>
<feature type="domain" description="ABM" evidence="1">
    <location>
        <begin position="2"/>
        <end position="95"/>
    </location>
</feature>
<dbReference type="GO" id="GO:0004497">
    <property type="term" value="F:monooxygenase activity"/>
    <property type="evidence" value="ECO:0007669"/>
    <property type="project" value="UniProtKB-KW"/>
</dbReference>